<protein>
    <submittedName>
        <fullName evidence="1">Uncharacterized protein</fullName>
    </submittedName>
</protein>
<organism evidence="1 2">
    <name type="scientific">Paramecium bursaria Chlorella virus IL3A</name>
    <name type="common">PBCV-IL3A</name>
    <dbReference type="NCBI Taxonomy" id="46019"/>
    <lineage>
        <taxon>Viruses</taxon>
        <taxon>Varidnaviria</taxon>
        <taxon>Bamfordvirae</taxon>
        <taxon>Nucleocytoviricota</taxon>
        <taxon>Megaviricetes</taxon>
        <taxon>Algavirales</taxon>
        <taxon>Phycodnaviridae</taxon>
        <taxon>Chlorovirus</taxon>
        <taxon>Chlorovirus illinoense</taxon>
    </lineage>
</organism>
<dbReference type="EMBL" id="JX997169">
    <property type="protein sequence ID" value="AGE53799.1"/>
    <property type="molecule type" value="Genomic_DNA"/>
</dbReference>
<dbReference type="Proteomes" id="UP000247091">
    <property type="component" value="Segment"/>
</dbReference>
<name>M1HUD5_PBCVI</name>
<proteinExistence type="predicted"/>
<reference evidence="1 2" key="1">
    <citation type="submission" date="2012-10" db="EMBL/GenBank/DDBJ databases">
        <title>Towards defining the chloroviruses: a genomic journey through a genus of large DNA viruses.</title>
        <authorList>
            <person name="Jeanniard A."/>
            <person name="Dunigan D.D."/>
            <person name="Gurnon J.R."/>
            <person name="Agarkova I."/>
            <person name="Kang M."/>
            <person name="Vitek J."/>
            <person name="Duncan G."/>
            <person name="McClung O.W."/>
            <person name="Larsen M."/>
            <person name="Claverie J.-M."/>
            <person name="Van Etten J.L."/>
            <person name="Blanc G."/>
        </authorList>
    </citation>
    <scope>NUCLEOTIDE SEQUENCE [LARGE SCALE GENOMIC DNA]</scope>
</reference>
<evidence type="ECO:0000313" key="2">
    <source>
        <dbReference type="Proteomes" id="UP000247091"/>
    </source>
</evidence>
<sequence length="53" mass="5883">MNTENIAIQHDINSRVNTLLSDAYNFTDPVADKIDLDSVSGLRSFKDDVETPS</sequence>
<organismHost>
    <name type="scientific">Chlorella</name>
    <dbReference type="NCBI Taxonomy" id="3071"/>
</organismHost>
<accession>M1HUD5</accession>
<gene>
    <name evidence="1" type="primary">IL-3A_178L</name>
    <name evidence="1" type="ORF">PBCVIL3A_178L</name>
</gene>
<evidence type="ECO:0000313" key="1">
    <source>
        <dbReference type="EMBL" id="AGE53799.1"/>
    </source>
</evidence>